<accession>A0A4U7N4X6</accession>
<comment type="caution">
    <text evidence="1">The sequence shown here is derived from an EMBL/GenBank/DDBJ whole genome shotgun (WGS) entry which is preliminary data.</text>
</comment>
<evidence type="ECO:0000313" key="2">
    <source>
        <dbReference type="Proteomes" id="UP000306575"/>
    </source>
</evidence>
<dbReference type="InterPro" id="IPR017136">
    <property type="entry name" value="UCP037205"/>
</dbReference>
<dbReference type="PANTHER" id="PTHR37463">
    <property type="entry name" value="GSL3115 PROTEIN"/>
    <property type="match status" value="1"/>
</dbReference>
<reference evidence="1 2" key="1">
    <citation type="submission" date="2019-04" db="EMBL/GenBank/DDBJ databases">
        <title>Genome sequence of Pelagicola litoralis CL-ES2.</title>
        <authorList>
            <person name="Cao J."/>
        </authorList>
    </citation>
    <scope>NUCLEOTIDE SEQUENCE [LARGE SCALE GENOMIC DNA]</scope>
    <source>
        <strain evidence="1 2">CL-ES2</strain>
    </source>
</reference>
<dbReference type="RefSeq" id="WP_138015978.1">
    <property type="nucleotide sequence ID" value="NZ_SULI01000008.1"/>
</dbReference>
<dbReference type="OrthoDB" id="27194at2"/>
<proteinExistence type="predicted"/>
<dbReference type="Pfam" id="PF10013">
    <property type="entry name" value="DUF2256"/>
    <property type="match status" value="1"/>
</dbReference>
<dbReference type="EMBL" id="SULI01000008">
    <property type="protein sequence ID" value="TKZ20849.1"/>
    <property type="molecule type" value="Genomic_DNA"/>
</dbReference>
<name>A0A4U7N4X6_9RHOB</name>
<sequence>MRKSELPFKTCPVSCRPFSWIGKWPRSWSDVRYCSERCRRSRKVRSG</sequence>
<keyword evidence="2" id="KW-1185">Reference proteome</keyword>
<dbReference type="AlphaFoldDB" id="A0A4U7N4X6"/>
<evidence type="ECO:0000313" key="1">
    <source>
        <dbReference type="EMBL" id="TKZ20849.1"/>
    </source>
</evidence>
<organism evidence="1 2">
    <name type="scientific">Shimia litoralis</name>
    <dbReference type="NCBI Taxonomy" id="420403"/>
    <lineage>
        <taxon>Bacteria</taxon>
        <taxon>Pseudomonadati</taxon>
        <taxon>Pseudomonadota</taxon>
        <taxon>Alphaproteobacteria</taxon>
        <taxon>Rhodobacterales</taxon>
        <taxon>Roseobacteraceae</taxon>
    </lineage>
</organism>
<dbReference type="Proteomes" id="UP000306575">
    <property type="component" value="Unassembled WGS sequence"/>
</dbReference>
<dbReference type="PANTHER" id="PTHR37463:SF1">
    <property type="entry name" value="DUF2256 DOMAIN-CONTAINING PROTEIN"/>
    <property type="match status" value="1"/>
</dbReference>
<gene>
    <name evidence="1" type="ORF">FAP39_08510</name>
</gene>
<protein>
    <submittedName>
        <fullName evidence="1">DUF2256 domain-containing protein</fullName>
    </submittedName>
</protein>